<dbReference type="GO" id="GO:0008168">
    <property type="term" value="F:methyltransferase activity"/>
    <property type="evidence" value="ECO:0007669"/>
    <property type="project" value="UniProtKB-KW"/>
</dbReference>
<dbReference type="InterPro" id="IPR029063">
    <property type="entry name" value="SAM-dependent_MTases_sf"/>
</dbReference>
<reference evidence="7 8" key="1">
    <citation type="submission" date="2020-07" db="EMBL/GenBank/DDBJ databases">
        <title>Stappia sp., F7233, whole genome shotgun sequencing project.</title>
        <authorList>
            <person name="Jiang S."/>
            <person name="Liu Z.W."/>
            <person name="Du Z.J."/>
        </authorList>
    </citation>
    <scope>NUCLEOTIDE SEQUENCE [LARGE SCALE GENOMIC DNA]</scope>
    <source>
        <strain evidence="7 8">F7233</strain>
    </source>
</reference>
<proteinExistence type="inferred from homology"/>
<dbReference type="Gene3D" id="3.40.50.150">
    <property type="entry name" value="Vaccinia Virus protein VP39"/>
    <property type="match status" value="1"/>
</dbReference>
<dbReference type="PANTHER" id="PTHR43667:SF1">
    <property type="entry name" value="CYCLOPROPANE-FATTY-ACYL-PHOSPHOLIPID SYNTHASE"/>
    <property type="match status" value="1"/>
</dbReference>
<dbReference type="Pfam" id="PF02353">
    <property type="entry name" value="CMAS"/>
    <property type="match status" value="1"/>
</dbReference>
<evidence type="ECO:0000256" key="5">
    <source>
        <dbReference type="ARBA" id="ARBA00023098"/>
    </source>
</evidence>
<keyword evidence="2 7" id="KW-0489">Methyltransferase</keyword>
<dbReference type="PANTHER" id="PTHR43667">
    <property type="entry name" value="CYCLOPROPANE-FATTY-ACYL-PHOSPHOLIPID SYNTHASE"/>
    <property type="match status" value="1"/>
</dbReference>
<evidence type="ECO:0000313" key="8">
    <source>
        <dbReference type="Proteomes" id="UP000541109"/>
    </source>
</evidence>
<keyword evidence="4" id="KW-0949">S-adenosyl-L-methionine</keyword>
<evidence type="ECO:0000256" key="2">
    <source>
        <dbReference type="ARBA" id="ARBA00022603"/>
    </source>
</evidence>
<evidence type="ECO:0000256" key="6">
    <source>
        <dbReference type="SAM" id="MobiDB-lite"/>
    </source>
</evidence>
<dbReference type="InterPro" id="IPR003333">
    <property type="entry name" value="CMAS"/>
</dbReference>
<keyword evidence="8" id="KW-1185">Reference proteome</keyword>
<evidence type="ECO:0000256" key="3">
    <source>
        <dbReference type="ARBA" id="ARBA00022679"/>
    </source>
</evidence>
<dbReference type="EMBL" id="JACFXV010000063">
    <property type="protein sequence ID" value="MBA5778660.1"/>
    <property type="molecule type" value="Genomic_DNA"/>
</dbReference>
<dbReference type="CDD" id="cd02440">
    <property type="entry name" value="AdoMet_MTases"/>
    <property type="match status" value="1"/>
</dbReference>
<organism evidence="7 8">
    <name type="scientific">Stappia albiluteola</name>
    <dbReference type="NCBI Taxonomy" id="2758565"/>
    <lineage>
        <taxon>Bacteria</taxon>
        <taxon>Pseudomonadati</taxon>
        <taxon>Pseudomonadota</taxon>
        <taxon>Alphaproteobacteria</taxon>
        <taxon>Hyphomicrobiales</taxon>
        <taxon>Stappiaceae</taxon>
        <taxon>Stappia</taxon>
    </lineage>
</organism>
<evidence type="ECO:0000256" key="4">
    <source>
        <dbReference type="ARBA" id="ARBA00022691"/>
    </source>
</evidence>
<sequence>MRLLANLLRSFVRHGCLKVVDADGKRYQFGPGDSGPTVTMRFADHLLPYKIFLNPELYALEAYMDGEIELQDGSTLYDLLYLHSLNRDGFYRHPWQRALQSVWHALRRYQQKNDVERAKRQARHHYDLKTEFYRLFLDDGLNYSCAYFTSPDDRLEDAQALKLARLVDKLSIEPGTSVLEIGGGWGSLAIEMAKAGARVTSLNVSPEQVAIAETRVRDAGLEDRVDFVLKDYREFSGQFDRVVSVGMMEHVGIGHLDAYFAKVREVLRPGGHAVIHSIGRSSPPGTTSPFIRKYIFPGGYVPALSETFAALERQDVWVNDVEVMRLHYYYTLRHWRQRFQANRDHIRMLYDERFCRMWEAYLIGAELSFLNDTHMVFQLILSRERDDVPIVRQSYVGDLPSSEALPAAAQRAGPRSITAGSRSAS</sequence>
<dbReference type="PIRSF" id="PIRSF003085">
    <property type="entry name" value="CMAS"/>
    <property type="match status" value="1"/>
</dbReference>
<dbReference type="SUPFAM" id="SSF53335">
    <property type="entry name" value="S-adenosyl-L-methionine-dependent methyltransferases"/>
    <property type="match status" value="1"/>
</dbReference>
<dbReference type="InterPro" id="IPR050723">
    <property type="entry name" value="CFA/CMAS"/>
</dbReference>
<comment type="similarity">
    <text evidence="1">Belongs to the CFA/CMAS family.</text>
</comment>
<dbReference type="AlphaFoldDB" id="A0A839AFM9"/>
<accession>A0A839AFM9</accession>
<dbReference type="GO" id="GO:0008610">
    <property type="term" value="P:lipid biosynthetic process"/>
    <property type="evidence" value="ECO:0007669"/>
    <property type="project" value="InterPro"/>
</dbReference>
<evidence type="ECO:0000256" key="1">
    <source>
        <dbReference type="ARBA" id="ARBA00010815"/>
    </source>
</evidence>
<comment type="caution">
    <text evidence="7">The sequence shown here is derived from an EMBL/GenBank/DDBJ whole genome shotgun (WGS) entry which is preliminary data.</text>
</comment>
<name>A0A839AFM9_9HYPH</name>
<dbReference type="GO" id="GO:0032259">
    <property type="term" value="P:methylation"/>
    <property type="evidence" value="ECO:0007669"/>
    <property type="project" value="UniProtKB-KW"/>
</dbReference>
<feature type="region of interest" description="Disordered" evidence="6">
    <location>
        <begin position="405"/>
        <end position="425"/>
    </location>
</feature>
<protein>
    <submittedName>
        <fullName evidence="7">Class I SAM-dependent methyltransferase</fullName>
    </submittedName>
</protein>
<keyword evidence="3 7" id="KW-0808">Transferase</keyword>
<dbReference type="Proteomes" id="UP000541109">
    <property type="component" value="Unassembled WGS sequence"/>
</dbReference>
<dbReference type="RefSeq" id="WP_182167147.1">
    <property type="nucleotide sequence ID" value="NZ_JACFXV010000063.1"/>
</dbReference>
<keyword evidence="5" id="KW-0443">Lipid metabolism</keyword>
<gene>
    <name evidence="7" type="ORF">H2509_16135</name>
</gene>
<evidence type="ECO:0000313" key="7">
    <source>
        <dbReference type="EMBL" id="MBA5778660.1"/>
    </source>
</evidence>